<organism evidence="2 3">
    <name type="scientific">Adhaeribacter arboris</name>
    <dbReference type="NCBI Taxonomy" id="2072846"/>
    <lineage>
        <taxon>Bacteria</taxon>
        <taxon>Pseudomonadati</taxon>
        <taxon>Bacteroidota</taxon>
        <taxon>Cytophagia</taxon>
        <taxon>Cytophagales</taxon>
        <taxon>Hymenobacteraceae</taxon>
        <taxon>Adhaeribacter</taxon>
    </lineage>
</organism>
<reference evidence="2 3" key="1">
    <citation type="submission" date="2018-03" db="EMBL/GenBank/DDBJ databases">
        <title>Adhaeribacter sp. HMF7605 Genome sequencing and assembly.</title>
        <authorList>
            <person name="Kang H."/>
            <person name="Kang J."/>
            <person name="Cha I."/>
            <person name="Kim H."/>
            <person name="Joh K."/>
        </authorList>
    </citation>
    <scope>NUCLEOTIDE SEQUENCE [LARGE SCALE GENOMIC DNA]</scope>
    <source>
        <strain evidence="2 3">HMF7605</strain>
    </source>
</reference>
<evidence type="ECO:0000256" key="1">
    <source>
        <dbReference type="SAM" id="SignalP"/>
    </source>
</evidence>
<sequence length="260" mass="29922">MKKIFHLMFGLALVLSLNTPHHLFAQLSLPRTNLLVNADFSKGLPKGLRTQVYTSHGLTYQKFAGKTWARVELRQEDNRKGIVRAEFVRDSETHREGRIGYKMLIKRKEFPRSKASTIIAQFHNHEDKHLGEKALVPPIALFVQDDHFKVMVNYDNEKVTTNKTADGRKVFDLGPAQFDTPIDVVWFVKHSYQEDGVLILALNGETVLKYKGPNSYNDAEEIPYFKFGVYDREVNQFRVIYITDFCVGGPLSTYEDVRPK</sequence>
<feature type="chain" id="PRO_5015728096" evidence="1">
    <location>
        <begin position="26"/>
        <end position="260"/>
    </location>
</feature>
<dbReference type="Proteomes" id="UP000240357">
    <property type="component" value="Unassembled WGS sequence"/>
</dbReference>
<gene>
    <name evidence="2" type="ORF">AHMF7605_10580</name>
</gene>
<accession>A0A2T2YEK3</accession>
<dbReference type="InterPro" id="IPR025975">
    <property type="entry name" value="Polysacc_lyase"/>
</dbReference>
<comment type="caution">
    <text evidence="2">The sequence shown here is derived from an EMBL/GenBank/DDBJ whole genome shotgun (WGS) entry which is preliminary data.</text>
</comment>
<feature type="signal peptide" evidence="1">
    <location>
        <begin position="1"/>
        <end position="25"/>
    </location>
</feature>
<keyword evidence="1" id="KW-0732">Signal</keyword>
<proteinExistence type="predicted"/>
<keyword evidence="3" id="KW-1185">Reference proteome</keyword>
<name>A0A2T2YEK3_9BACT</name>
<dbReference type="Pfam" id="PF14099">
    <property type="entry name" value="Polysacc_lyase"/>
    <property type="match status" value="1"/>
</dbReference>
<evidence type="ECO:0000313" key="3">
    <source>
        <dbReference type="Proteomes" id="UP000240357"/>
    </source>
</evidence>
<protein>
    <submittedName>
        <fullName evidence="2">Uncharacterized protein</fullName>
    </submittedName>
</protein>
<dbReference type="AlphaFoldDB" id="A0A2T2YEK3"/>
<dbReference type="Gene3D" id="2.60.120.200">
    <property type="match status" value="1"/>
</dbReference>
<evidence type="ECO:0000313" key="2">
    <source>
        <dbReference type="EMBL" id="PSR53932.1"/>
    </source>
</evidence>
<dbReference type="EMBL" id="PYFT01000001">
    <property type="protein sequence ID" value="PSR53932.1"/>
    <property type="molecule type" value="Genomic_DNA"/>
</dbReference>